<feature type="chain" id="PRO_5039940914" evidence="4">
    <location>
        <begin position="25"/>
        <end position="94"/>
    </location>
</feature>
<dbReference type="SUPFAM" id="SSF100895">
    <property type="entry name" value="Kazal-type serine protease inhibitors"/>
    <property type="match status" value="1"/>
</dbReference>
<dbReference type="PROSITE" id="PS51465">
    <property type="entry name" value="KAZAL_2"/>
    <property type="match status" value="1"/>
</dbReference>
<evidence type="ECO:0000259" key="5">
    <source>
        <dbReference type="PROSITE" id="PS51465"/>
    </source>
</evidence>
<dbReference type="Gene3D" id="3.30.60.30">
    <property type="match status" value="1"/>
</dbReference>
<name>A0A9J7NCZ3_BRAFL</name>
<dbReference type="CDD" id="cd00104">
    <property type="entry name" value="KAZAL_FS"/>
    <property type="match status" value="1"/>
</dbReference>
<evidence type="ECO:0000256" key="4">
    <source>
        <dbReference type="SAM" id="SignalP"/>
    </source>
</evidence>
<proteinExistence type="predicted"/>
<sequence>MKTAVVALFVCLVAAASLGPAVEGRRWRGGLVDRLRDCPRFCPAVYSPVCGSNGQIYSNLCHLNIAKCLTGDSSLTEASFSLCDPDHDFLLRDI</sequence>
<dbReference type="PANTHER" id="PTHR10913">
    <property type="entry name" value="FOLLISTATIN-RELATED"/>
    <property type="match status" value="1"/>
</dbReference>
<dbReference type="SMART" id="SM00280">
    <property type="entry name" value="KAZAL"/>
    <property type="match status" value="1"/>
</dbReference>
<keyword evidence="1" id="KW-0646">Protease inhibitor</keyword>
<evidence type="ECO:0000256" key="3">
    <source>
        <dbReference type="ARBA" id="ARBA00023157"/>
    </source>
</evidence>
<dbReference type="OrthoDB" id="88853at2759"/>
<keyword evidence="6" id="KW-1185">Reference proteome</keyword>
<dbReference type="Pfam" id="PF07648">
    <property type="entry name" value="Kazal_2"/>
    <property type="match status" value="1"/>
</dbReference>
<dbReference type="GeneID" id="118432579"/>
<keyword evidence="2" id="KW-0722">Serine protease inhibitor</keyword>
<dbReference type="PANTHER" id="PTHR10913:SF45">
    <property type="entry name" value="FOLLISTATIN, ISOFORM A-RELATED"/>
    <property type="match status" value="1"/>
</dbReference>
<accession>A0A9J7NCZ3</accession>
<reference evidence="7" key="2">
    <citation type="submission" date="2025-08" db="UniProtKB">
        <authorList>
            <consortium name="RefSeq"/>
        </authorList>
    </citation>
    <scope>IDENTIFICATION</scope>
    <source>
        <strain evidence="7">S238N-H82</strain>
        <tissue evidence="7">Testes</tissue>
    </source>
</reference>
<dbReference type="InterPro" id="IPR036058">
    <property type="entry name" value="Kazal_dom_sf"/>
</dbReference>
<keyword evidence="4" id="KW-0732">Signal</keyword>
<reference evidence="6" key="1">
    <citation type="journal article" date="2020" name="Nat. Ecol. Evol.">
        <title>Deeply conserved synteny resolves early events in vertebrate evolution.</title>
        <authorList>
            <person name="Simakov O."/>
            <person name="Marletaz F."/>
            <person name="Yue J.X."/>
            <person name="O'Connell B."/>
            <person name="Jenkins J."/>
            <person name="Brandt A."/>
            <person name="Calef R."/>
            <person name="Tung C.H."/>
            <person name="Huang T.K."/>
            <person name="Schmutz J."/>
            <person name="Satoh N."/>
            <person name="Yu J.K."/>
            <person name="Putnam N.H."/>
            <person name="Green R.E."/>
            <person name="Rokhsar D.S."/>
        </authorList>
    </citation>
    <scope>NUCLEOTIDE SEQUENCE [LARGE SCALE GENOMIC DNA]</scope>
    <source>
        <strain evidence="6">S238N-H82</strain>
    </source>
</reference>
<protein>
    <submittedName>
        <fullName evidence="7">Thrombin inhibitor rhodniin-like</fullName>
    </submittedName>
</protein>
<dbReference type="AlphaFoldDB" id="A0A9J7NCZ3"/>
<dbReference type="KEGG" id="bfo:118432579"/>
<gene>
    <name evidence="7" type="primary">LOC118432579</name>
</gene>
<evidence type="ECO:0000313" key="7">
    <source>
        <dbReference type="RefSeq" id="XP_035700102.1"/>
    </source>
</evidence>
<dbReference type="InterPro" id="IPR002350">
    <property type="entry name" value="Kazal_dom"/>
</dbReference>
<keyword evidence="3" id="KW-1015">Disulfide bond</keyword>
<organism evidence="6 7">
    <name type="scientific">Branchiostoma floridae</name>
    <name type="common">Florida lancelet</name>
    <name type="synonym">Amphioxus</name>
    <dbReference type="NCBI Taxonomy" id="7739"/>
    <lineage>
        <taxon>Eukaryota</taxon>
        <taxon>Metazoa</taxon>
        <taxon>Chordata</taxon>
        <taxon>Cephalochordata</taxon>
        <taxon>Leptocardii</taxon>
        <taxon>Amphioxiformes</taxon>
        <taxon>Branchiostomatidae</taxon>
        <taxon>Branchiostoma</taxon>
    </lineage>
</organism>
<evidence type="ECO:0000313" key="6">
    <source>
        <dbReference type="Proteomes" id="UP000001554"/>
    </source>
</evidence>
<feature type="domain" description="Kazal-like" evidence="5">
    <location>
        <begin position="32"/>
        <end position="85"/>
    </location>
</feature>
<evidence type="ECO:0000256" key="2">
    <source>
        <dbReference type="ARBA" id="ARBA00022900"/>
    </source>
</evidence>
<feature type="signal peptide" evidence="4">
    <location>
        <begin position="1"/>
        <end position="24"/>
    </location>
</feature>
<dbReference type="Proteomes" id="UP000001554">
    <property type="component" value="Chromosome 15"/>
</dbReference>
<evidence type="ECO:0000256" key="1">
    <source>
        <dbReference type="ARBA" id="ARBA00022690"/>
    </source>
</evidence>
<dbReference type="RefSeq" id="XP_035700102.1">
    <property type="nucleotide sequence ID" value="XM_035844209.1"/>
</dbReference>
<dbReference type="InterPro" id="IPR050653">
    <property type="entry name" value="Prot_Inhib_GrowthFact_Antg"/>
</dbReference>